<dbReference type="Gene3D" id="3.90.190.20">
    <property type="entry name" value="Mur ligase, C-terminal domain"/>
    <property type="match status" value="1"/>
</dbReference>
<keyword evidence="8 9" id="KW-0131">Cell cycle</keyword>
<keyword evidence="3 9" id="KW-0963">Cytoplasm</keyword>
<dbReference type="Pfam" id="PF02875">
    <property type="entry name" value="Mur_ligase_C"/>
    <property type="match status" value="1"/>
</dbReference>
<keyword evidence="15" id="KW-1185">Reference proteome</keyword>
<keyword evidence="5 9" id="KW-0132">Cell division</keyword>
<evidence type="ECO:0000259" key="13">
    <source>
        <dbReference type="Pfam" id="PF08245"/>
    </source>
</evidence>
<evidence type="ECO:0000256" key="7">
    <source>
        <dbReference type="ARBA" id="ARBA00022840"/>
    </source>
</evidence>
<dbReference type="PANTHER" id="PTHR43692:SF1">
    <property type="entry name" value="UDP-N-ACETYLMURAMOYLALANINE--D-GLUTAMATE LIGASE"/>
    <property type="match status" value="1"/>
</dbReference>
<dbReference type="GO" id="GO:0051301">
    <property type="term" value="P:cell division"/>
    <property type="evidence" value="ECO:0007669"/>
    <property type="project" value="UniProtKB-KW"/>
</dbReference>
<evidence type="ECO:0000256" key="8">
    <source>
        <dbReference type="ARBA" id="ARBA00023306"/>
    </source>
</evidence>
<feature type="binding site" evidence="9">
    <location>
        <begin position="161"/>
        <end position="167"/>
    </location>
    <ligand>
        <name>ATP</name>
        <dbReference type="ChEBI" id="CHEBI:30616"/>
    </ligand>
</feature>
<dbReference type="GO" id="GO:0009252">
    <property type="term" value="P:peptidoglycan biosynthetic process"/>
    <property type="evidence" value="ECO:0007669"/>
    <property type="project" value="UniProtKB-UniRule"/>
</dbReference>
<dbReference type="AlphaFoldDB" id="A0A2H1L6P0"/>
<comment type="pathway">
    <text evidence="2 9 10">Cell wall biogenesis; peptidoglycan biosynthesis.</text>
</comment>
<comment type="similarity">
    <text evidence="9">Belongs to the MurCDEF family.</text>
</comment>
<dbReference type="Gene3D" id="3.40.1190.10">
    <property type="entry name" value="Mur-like, catalytic domain"/>
    <property type="match status" value="1"/>
</dbReference>
<keyword evidence="9 10" id="KW-0133">Cell shape</keyword>
<dbReference type="InterPro" id="IPR004101">
    <property type="entry name" value="Mur_ligase_C"/>
</dbReference>
<reference evidence="15" key="1">
    <citation type="submission" date="2017-03" db="EMBL/GenBank/DDBJ databases">
        <authorList>
            <person name="Monnet C."/>
        </authorList>
    </citation>
    <scope>NUCLEOTIDE SEQUENCE [LARGE SCALE GENOMIC DNA]</scope>
    <source>
        <strain evidence="15">SJ5-8</strain>
    </source>
</reference>
<dbReference type="OrthoDB" id="9809796at2"/>
<dbReference type="Gene3D" id="3.40.50.720">
    <property type="entry name" value="NAD(P)-binding Rossmann-like Domain"/>
    <property type="match status" value="1"/>
</dbReference>
<evidence type="ECO:0000256" key="3">
    <source>
        <dbReference type="ARBA" id="ARBA00022490"/>
    </source>
</evidence>
<feature type="domain" description="Mur ligase central" evidence="13">
    <location>
        <begin position="159"/>
        <end position="349"/>
    </location>
</feature>
<evidence type="ECO:0000256" key="5">
    <source>
        <dbReference type="ARBA" id="ARBA00022618"/>
    </source>
</evidence>
<gene>
    <name evidence="9" type="primary">murD</name>
    <name evidence="14" type="ORF">BJEO58_02159</name>
</gene>
<dbReference type="GO" id="GO:0005737">
    <property type="term" value="C:cytoplasm"/>
    <property type="evidence" value="ECO:0007669"/>
    <property type="project" value="UniProtKB-SubCell"/>
</dbReference>
<dbReference type="NCBIfam" id="TIGR01087">
    <property type="entry name" value="murD"/>
    <property type="match status" value="1"/>
</dbReference>
<dbReference type="GO" id="GO:0004326">
    <property type="term" value="F:tetrahydrofolylpolyglutamate synthase activity"/>
    <property type="evidence" value="ECO:0007669"/>
    <property type="project" value="InterPro"/>
</dbReference>
<evidence type="ECO:0000256" key="6">
    <source>
        <dbReference type="ARBA" id="ARBA00022741"/>
    </source>
</evidence>
<dbReference type="GO" id="GO:0071555">
    <property type="term" value="P:cell wall organization"/>
    <property type="evidence" value="ECO:0007669"/>
    <property type="project" value="UniProtKB-KW"/>
</dbReference>
<evidence type="ECO:0000259" key="12">
    <source>
        <dbReference type="Pfam" id="PF02875"/>
    </source>
</evidence>
<dbReference type="InterPro" id="IPR018109">
    <property type="entry name" value="Folylpolyglutamate_synth_CS"/>
</dbReference>
<keyword evidence="4 9" id="KW-0436">Ligase</keyword>
<comment type="function">
    <text evidence="9 10">Cell wall formation. Catalyzes the addition of glutamate to the nucleotide precursor UDP-N-acetylmuramoyl-L-alanine (UMA).</text>
</comment>
<dbReference type="InterPro" id="IPR036615">
    <property type="entry name" value="Mur_ligase_C_dom_sf"/>
</dbReference>
<dbReference type="Pfam" id="PF21799">
    <property type="entry name" value="MurD-like_N"/>
    <property type="match status" value="1"/>
</dbReference>
<dbReference type="GO" id="GO:0008360">
    <property type="term" value="P:regulation of cell shape"/>
    <property type="evidence" value="ECO:0007669"/>
    <property type="project" value="UniProtKB-KW"/>
</dbReference>
<sequence>MSERSGVPAADPSPARGGGAATYPDADRIPAILNGPSSSLAGLRVLVTGLGVSGFPAAVHLAERGARVTVVDGDATRDDSERIRILEVFDTDVRRGPEHVASLPEPADGGAFELVVTSPGWRPDSPVLSGARAAGIPVIGEVELAWRVRGANSAPWLVVTGTNGKTTTTTMLASMLEAAGLRARACGNIGDPLLEAVLDPELDVLAIELSSFQLHWQFSMGAHAAAVLNIADDHLDWHGGPGAYRADKGRAYENVVRACVFNVDDPVTRTLVESADVVDGARAIGFTLGVPAPGELGLVEDVLVDRAYIPRRQSAAAELGSLDDVAAAVGTDAAGPHHIADALAAAALARSIDVPTGAVRDGLRRHTPGAHRSRLVGEAGGVRWVDDSKATNPHAASAALAACDSVVWIAGGLLKGAAVDELVADAAHRLRAVVLIGEDRSALREALAAHAPDVPVDEVVDSSGDLAESSRGAGVAARAVELAGERAQPGDTVLLAPAAASMDQFRDYRSRGEEFGAAVRARLETTPTPVDG</sequence>
<evidence type="ECO:0000256" key="10">
    <source>
        <dbReference type="RuleBase" id="RU003664"/>
    </source>
</evidence>
<feature type="domain" description="Mur ligase C-terminal" evidence="12">
    <location>
        <begin position="371"/>
        <end position="498"/>
    </location>
</feature>
<dbReference type="SUPFAM" id="SSF51984">
    <property type="entry name" value="MurCD N-terminal domain"/>
    <property type="match status" value="1"/>
</dbReference>
<dbReference type="InterPro" id="IPR036565">
    <property type="entry name" value="Mur-like_cat_sf"/>
</dbReference>
<name>A0A2H1L6P0_9MICO</name>
<keyword evidence="7 9" id="KW-0067">ATP-binding</keyword>
<comment type="catalytic activity">
    <reaction evidence="9 10">
        <text>UDP-N-acetyl-alpha-D-muramoyl-L-alanine + D-glutamate + ATP = UDP-N-acetyl-alpha-D-muramoyl-L-alanyl-D-glutamate + ADP + phosphate + H(+)</text>
        <dbReference type="Rhea" id="RHEA:16429"/>
        <dbReference type="ChEBI" id="CHEBI:15378"/>
        <dbReference type="ChEBI" id="CHEBI:29986"/>
        <dbReference type="ChEBI" id="CHEBI:30616"/>
        <dbReference type="ChEBI" id="CHEBI:43474"/>
        <dbReference type="ChEBI" id="CHEBI:83898"/>
        <dbReference type="ChEBI" id="CHEBI:83900"/>
        <dbReference type="ChEBI" id="CHEBI:456216"/>
        <dbReference type="EC" id="6.3.2.9"/>
    </reaction>
</comment>
<dbReference type="GO" id="GO:0005524">
    <property type="term" value="F:ATP binding"/>
    <property type="evidence" value="ECO:0007669"/>
    <property type="project" value="UniProtKB-UniRule"/>
</dbReference>
<dbReference type="Proteomes" id="UP000234462">
    <property type="component" value="Unassembled WGS sequence"/>
</dbReference>
<dbReference type="PROSITE" id="PS01011">
    <property type="entry name" value="FOLYLPOLYGLU_SYNT_1"/>
    <property type="match status" value="1"/>
</dbReference>
<evidence type="ECO:0000256" key="4">
    <source>
        <dbReference type="ARBA" id="ARBA00022598"/>
    </source>
</evidence>
<accession>A0A2H1L6P0</accession>
<dbReference type="EMBL" id="FXZM01000010">
    <property type="protein sequence ID" value="SMY12561.1"/>
    <property type="molecule type" value="Genomic_DNA"/>
</dbReference>
<comment type="subcellular location">
    <subcellularLocation>
        <location evidence="1 9 10">Cytoplasm</location>
    </subcellularLocation>
</comment>
<dbReference type="InterPro" id="IPR013221">
    <property type="entry name" value="Mur_ligase_cen"/>
</dbReference>
<evidence type="ECO:0000256" key="9">
    <source>
        <dbReference type="HAMAP-Rule" id="MF_00639"/>
    </source>
</evidence>
<keyword evidence="6 9" id="KW-0547">Nucleotide-binding</keyword>
<keyword evidence="9 10" id="KW-0573">Peptidoglycan synthesis</keyword>
<dbReference type="SUPFAM" id="SSF53623">
    <property type="entry name" value="MurD-like peptide ligases, catalytic domain"/>
    <property type="match status" value="1"/>
</dbReference>
<dbReference type="UniPathway" id="UPA00219"/>
<evidence type="ECO:0000256" key="2">
    <source>
        <dbReference type="ARBA" id="ARBA00004752"/>
    </source>
</evidence>
<evidence type="ECO:0000256" key="11">
    <source>
        <dbReference type="SAM" id="MobiDB-lite"/>
    </source>
</evidence>
<proteinExistence type="inferred from homology"/>
<organism evidence="14 15">
    <name type="scientific">Brevibacterium jeotgali</name>
    <dbReference type="NCBI Taxonomy" id="1262550"/>
    <lineage>
        <taxon>Bacteria</taxon>
        <taxon>Bacillati</taxon>
        <taxon>Actinomycetota</taxon>
        <taxon>Actinomycetes</taxon>
        <taxon>Micrococcales</taxon>
        <taxon>Brevibacteriaceae</taxon>
        <taxon>Brevibacterium</taxon>
    </lineage>
</organism>
<evidence type="ECO:0000313" key="14">
    <source>
        <dbReference type="EMBL" id="SMY12561.1"/>
    </source>
</evidence>
<protein>
    <recommendedName>
        <fullName evidence="9 10">UDP-N-acetylmuramoylalanine--D-glutamate ligase</fullName>
        <ecNumber evidence="9 10">6.3.2.9</ecNumber>
    </recommendedName>
    <alternativeName>
        <fullName evidence="9">D-glutamic acid-adding enzyme</fullName>
    </alternativeName>
    <alternativeName>
        <fullName evidence="9">UDP-N-acetylmuramoyl-L-alanyl-D-glutamate synthetase</fullName>
    </alternativeName>
</protein>
<dbReference type="InterPro" id="IPR005762">
    <property type="entry name" value="MurD"/>
</dbReference>
<feature type="region of interest" description="Disordered" evidence="11">
    <location>
        <begin position="1"/>
        <end position="23"/>
    </location>
</feature>
<dbReference type="RefSeq" id="WP_101589493.1">
    <property type="nucleotide sequence ID" value="NZ_FXZM01000010.1"/>
</dbReference>
<dbReference type="PANTHER" id="PTHR43692">
    <property type="entry name" value="UDP-N-ACETYLMURAMOYLALANINE--D-GLUTAMATE LIGASE"/>
    <property type="match status" value="1"/>
</dbReference>
<evidence type="ECO:0000313" key="15">
    <source>
        <dbReference type="Proteomes" id="UP000234462"/>
    </source>
</evidence>
<dbReference type="Pfam" id="PF08245">
    <property type="entry name" value="Mur_ligase_M"/>
    <property type="match status" value="1"/>
</dbReference>
<evidence type="ECO:0000256" key="1">
    <source>
        <dbReference type="ARBA" id="ARBA00004496"/>
    </source>
</evidence>
<keyword evidence="9 10" id="KW-0961">Cell wall biogenesis/degradation</keyword>
<dbReference type="SUPFAM" id="SSF53244">
    <property type="entry name" value="MurD-like peptide ligases, peptide-binding domain"/>
    <property type="match status" value="1"/>
</dbReference>
<dbReference type="HAMAP" id="MF_00639">
    <property type="entry name" value="MurD"/>
    <property type="match status" value="1"/>
</dbReference>
<dbReference type="GO" id="GO:0008764">
    <property type="term" value="F:UDP-N-acetylmuramoylalanine-D-glutamate ligase activity"/>
    <property type="evidence" value="ECO:0007669"/>
    <property type="project" value="UniProtKB-UniRule"/>
</dbReference>
<dbReference type="EC" id="6.3.2.9" evidence="9 10"/>